<keyword evidence="2" id="KW-0472">Membrane</keyword>
<dbReference type="InterPro" id="IPR025110">
    <property type="entry name" value="AMP-bd_C"/>
</dbReference>
<dbReference type="Pfam" id="PF00501">
    <property type="entry name" value="AMP-binding"/>
    <property type="match status" value="1"/>
</dbReference>
<sequence>MSYPEINLARWLEDTAARHPDRAATVYFGARLSYAQLRQHVRALAGALASLGVGRGDRVAIILPNVPQAVIAYYAVLWLGGVVVMTNPLYTPRELLHQLRDADLRVVVALDLLLPRLAQVASDAGIRHVIVTSVADFLPAPLRLLYPLRQAAQARRERRRRGGAHSSGPPPAVRLPEGVTRHDFRSLLHHPPADGPAPVRAREDVALLQYTGGTTGTSKGVVLTHFNLAANCTQIEAWLYKLRGQPTTVLAALPFFHVYGLTTVLNFAVMSGATMVLMPRFEAREAVKLLQRYRPQLFPGVPTMYVAINALPDVERYRLDSLEACISGAAPLPVTVQETFERLTGGRLIEGYGLTEASPVTHSNPIWGRRKAGSIGLPWPDTEARVVDPASGEPLPPGEVGELAVRGPQVMKGYWRRPEETAAVLKDGWLLTGDLARMDEDGYFYIVDRKKDLIIAGGFNIYPREVEDVLYEHPAVKEAAVVGVEDPYRGETVRAYVVLKEGQTATPDQLEAFCRERLAAYKVPRQYVFIDELPKTLVGKVLRRALRESAGSEAQASGATRSTATGRPA</sequence>
<dbReference type="InterPro" id="IPR050237">
    <property type="entry name" value="ATP-dep_AMP-bd_enzyme"/>
</dbReference>
<name>A0ABZ1BQQ0_9FIRM</name>
<dbReference type="Gene3D" id="3.30.300.30">
    <property type="match status" value="1"/>
</dbReference>
<reference evidence="6" key="1">
    <citation type="submission" date="2023-12" db="EMBL/GenBank/DDBJ databases">
        <title>Novel isolates from deep terrestrial aquifers shed light on the physiology and ecology of the class Limnochordia.</title>
        <authorList>
            <person name="Karnachuk O.V."/>
            <person name="Lukina A.P."/>
            <person name="Avakyan M.R."/>
            <person name="Kadnikov V."/>
            <person name="Begmatov S."/>
            <person name="Beletsky A.V."/>
            <person name="Mardanov A.V."/>
            <person name="Ravin N.V."/>
        </authorList>
    </citation>
    <scope>NUCLEOTIDE SEQUENCE [LARGE SCALE GENOMIC DNA]</scope>
    <source>
        <strain evidence="6">LN</strain>
    </source>
</reference>
<keyword evidence="2" id="KW-1133">Transmembrane helix</keyword>
<feature type="transmembrane region" description="Helical" evidence="2">
    <location>
        <begin position="249"/>
        <end position="270"/>
    </location>
</feature>
<evidence type="ECO:0000256" key="1">
    <source>
        <dbReference type="SAM" id="MobiDB-lite"/>
    </source>
</evidence>
<dbReference type="InterPro" id="IPR000873">
    <property type="entry name" value="AMP-dep_synth/lig_dom"/>
</dbReference>
<gene>
    <name evidence="5" type="ORF">VLY81_01550</name>
</gene>
<feature type="domain" description="AMP-dependent synthetase/ligase" evidence="3">
    <location>
        <begin position="12"/>
        <end position="415"/>
    </location>
</feature>
<dbReference type="RefSeq" id="WP_324669272.1">
    <property type="nucleotide sequence ID" value="NZ_CP141614.1"/>
</dbReference>
<evidence type="ECO:0000313" key="6">
    <source>
        <dbReference type="Proteomes" id="UP001333102"/>
    </source>
</evidence>
<dbReference type="GO" id="GO:0016874">
    <property type="term" value="F:ligase activity"/>
    <property type="evidence" value="ECO:0007669"/>
    <property type="project" value="UniProtKB-KW"/>
</dbReference>
<dbReference type="Gene3D" id="3.40.50.12780">
    <property type="entry name" value="N-terminal domain of ligase-like"/>
    <property type="match status" value="1"/>
</dbReference>
<keyword evidence="6" id="KW-1185">Reference proteome</keyword>
<evidence type="ECO:0000313" key="5">
    <source>
        <dbReference type="EMBL" id="WRP14885.1"/>
    </source>
</evidence>
<keyword evidence="5" id="KW-0436">Ligase</keyword>
<organism evidence="5 6">
    <name type="scientific">Geochorda subterranea</name>
    <dbReference type="NCBI Taxonomy" id="3109564"/>
    <lineage>
        <taxon>Bacteria</taxon>
        <taxon>Bacillati</taxon>
        <taxon>Bacillota</taxon>
        <taxon>Limnochordia</taxon>
        <taxon>Limnochordales</taxon>
        <taxon>Geochordaceae</taxon>
        <taxon>Geochorda</taxon>
    </lineage>
</organism>
<dbReference type="Proteomes" id="UP001333102">
    <property type="component" value="Chromosome"/>
</dbReference>
<keyword evidence="2" id="KW-0812">Transmembrane</keyword>
<dbReference type="PANTHER" id="PTHR43767">
    <property type="entry name" value="LONG-CHAIN-FATTY-ACID--COA LIGASE"/>
    <property type="match status" value="1"/>
</dbReference>
<dbReference type="PANTHER" id="PTHR43767:SF9">
    <property type="entry name" value="LONG-CHAIN-FATTY-ACID--COA LIGASE"/>
    <property type="match status" value="1"/>
</dbReference>
<feature type="transmembrane region" description="Helical" evidence="2">
    <location>
        <begin position="71"/>
        <end position="90"/>
    </location>
</feature>
<protein>
    <submittedName>
        <fullName evidence="5">Long-chain fatty acid--CoA ligase</fullName>
    </submittedName>
</protein>
<feature type="region of interest" description="Disordered" evidence="1">
    <location>
        <begin position="156"/>
        <end position="177"/>
    </location>
</feature>
<proteinExistence type="predicted"/>
<evidence type="ECO:0000256" key="2">
    <source>
        <dbReference type="SAM" id="Phobius"/>
    </source>
</evidence>
<evidence type="ECO:0000259" key="3">
    <source>
        <dbReference type="Pfam" id="PF00501"/>
    </source>
</evidence>
<dbReference type="EMBL" id="CP141614">
    <property type="protein sequence ID" value="WRP14885.1"/>
    <property type="molecule type" value="Genomic_DNA"/>
</dbReference>
<dbReference type="SUPFAM" id="SSF56801">
    <property type="entry name" value="Acetyl-CoA synthetase-like"/>
    <property type="match status" value="1"/>
</dbReference>
<accession>A0ABZ1BQQ0</accession>
<feature type="domain" description="AMP-binding enzyme C-terminal" evidence="4">
    <location>
        <begin position="465"/>
        <end position="540"/>
    </location>
</feature>
<dbReference type="CDD" id="cd05936">
    <property type="entry name" value="FC-FACS_FadD_like"/>
    <property type="match status" value="1"/>
</dbReference>
<evidence type="ECO:0000259" key="4">
    <source>
        <dbReference type="Pfam" id="PF13193"/>
    </source>
</evidence>
<dbReference type="Pfam" id="PF13193">
    <property type="entry name" value="AMP-binding_C"/>
    <property type="match status" value="1"/>
</dbReference>
<dbReference type="InterPro" id="IPR045851">
    <property type="entry name" value="AMP-bd_C_sf"/>
</dbReference>
<dbReference type="InterPro" id="IPR020845">
    <property type="entry name" value="AMP-binding_CS"/>
</dbReference>
<dbReference type="PROSITE" id="PS00455">
    <property type="entry name" value="AMP_BINDING"/>
    <property type="match status" value="1"/>
</dbReference>
<dbReference type="InterPro" id="IPR042099">
    <property type="entry name" value="ANL_N_sf"/>
</dbReference>